<evidence type="ECO:0000256" key="1">
    <source>
        <dbReference type="ARBA" id="ARBA00004141"/>
    </source>
</evidence>
<evidence type="ECO:0000313" key="6">
    <source>
        <dbReference type="EMBL" id="KIE42526.1"/>
    </source>
</evidence>
<dbReference type="PRINTS" id="PR01840">
    <property type="entry name" value="TATCFAMILY"/>
</dbReference>
<gene>
    <name evidence="5" type="primary">tatC</name>
    <name evidence="6" type="ORF">SE37_07745</name>
</gene>
<evidence type="ECO:0000256" key="2">
    <source>
        <dbReference type="ARBA" id="ARBA00022692"/>
    </source>
</evidence>
<feature type="transmembrane region" description="Helical" evidence="5">
    <location>
        <begin position="188"/>
        <end position="218"/>
    </location>
</feature>
<evidence type="ECO:0000256" key="5">
    <source>
        <dbReference type="HAMAP-Rule" id="MF_00902"/>
    </source>
</evidence>
<dbReference type="Proteomes" id="UP000031433">
    <property type="component" value="Unassembled WGS sequence"/>
</dbReference>
<protein>
    <recommendedName>
        <fullName evidence="5">Sec-independent protein translocase protein TatC</fullName>
    </recommendedName>
</protein>
<keyword evidence="5" id="KW-0811">Translocation</keyword>
<feature type="transmembrane region" description="Helical" evidence="5">
    <location>
        <begin position="230"/>
        <end position="259"/>
    </location>
</feature>
<comment type="caution">
    <text evidence="5">Lacks conserved residue(s) required for the propagation of feature annotation.</text>
</comment>
<evidence type="ECO:0000313" key="7">
    <source>
        <dbReference type="Proteomes" id="UP000031433"/>
    </source>
</evidence>
<comment type="subunit">
    <text evidence="5">Forms a complex with TatA.</text>
</comment>
<feature type="transmembrane region" description="Helical" evidence="5">
    <location>
        <begin position="109"/>
        <end position="130"/>
    </location>
</feature>
<keyword evidence="2 5" id="KW-0812">Transmembrane</keyword>
<dbReference type="HAMAP" id="MF_00902">
    <property type="entry name" value="TatC"/>
    <property type="match status" value="1"/>
</dbReference>
<dbReference type="GO" id="GO:0009977">
    <property type="term" value="F:proton motive force dependent protein transmembrane transporter activity"/>
    <property type="evidence" value="ECO:0007669"/>
    <property type="project" value="TreeGrafter"/>
</dbReference>
<feature type="transmembrane region" description="Helical" evidence="5">
    <location>
        <begin position="21"/>
        <end position="40"/>
    </location>
</feature>
<dbReference type="PANTHER" id="PTHR30371">
    <property type="entry name" value="SEC-INDEPENDENT PROTEIN TRANSLOCASE PROTEIN TATC"/>
    <property type="match status" value="1"/>
</dbReference>
<keyword evidence="5" id="KW-0653">Protein transport</keyword>
<dbReference type="GO" id="GO:0043953">
    <property type="term" value="P:protein transport by the Tat complex"/>
    <property type="evidence" value="ECO:0007669"/>
    <property type="project" value="UniProtKB-UniRule"/>
</dbReference>
<feature type="transmembrane region" description="Helical" evidence="5">
    <location>
        <begin position="142"/>
        <end position="168"/>
    </location>
</feature>
<sequence>MSEDNQKVLPFLEHLVELRKRLIIIIVAVVVGMGFAWNLSNGLLHFVTKPITGETYLTDIKKQVYQEVGKRFPAAYKQFELEKAMNAAPKERKLNYSAPLEPFFVQCKISVIAGFILALPVVFYQLWLFIAPGLTRKEKRMVVPFVTVSTVSFCVGALFFLVVIWPVIINFSLSYEAEGLNSLFNMSAYINFCLRLILMFGLIFELPILMLLLSRFGIVTYAFLARNRRYALLASSIVAAFHADLITMFVIMVPLYLMYEISVWLVLLFGKKKPVEAVAGEGPTGAAS</sequence>
<comment type="subcellular location">
    <subcellularLocation>
        <location evidence="5">Cell membrane</location>
        <topology evidence="5">Multi-pass membrane protein</topology>
    </subcellularLocation>
    <subcellularLocation>
        <location evidence="1">Membrane</location>
        <topology evidence="1">Multi-pass membrane protein</topology>
    </subcellularLocation>
</comment>
<keyword evidence="7" id="KW-1185">Reference proteome</keyword>
<dbReference type="RefSeq" id="WP_039645175.1">
    <property type="nucleotide sequence ID" value="NZ_JXBL01000001.1"/>
</dbReference>
<evidence type="ECO:0000256" key="4">
    <source>
        <dbReference type="ARBA" id="ARBA00023136"/>
    </source>
</evidence>
<name>A0A0C1QWK4_9BACT</name>
<comment type="similarity">
    <text evidence="5">Belongs to the TatC family.</text>
</comment>
<keyword evidence="5" id="KW-1003">Cell membrane</keyword>
<keyword evidence="5" id="KW-0813">Transport</keyword>
<dbReference type="EMBL" id="JXBL01000001">
    <property type="protein sequence ID" value="KIE42526.1"/>
    <property type="molecule type" value="Genomic_DNA"/>
</dbReference>
<dbReference type="GO" id="GO:0033281">
    <property type="term" value="C:TAT protein transport complex"/>
    <property type="evidence" value="ECO:0007669"/>
    <property type="project" value="UniProtKB-UniRule"/>
</dbReference>
<keyword evidence="3 5" id="KW-1133">Transmembrane helix</keyword>
<organism evidence="6 7">
    <name type="scientific">Geobacter soli</name>
    <dbReference type="NCBI Taxonomy" id="1510391"/>
    <lineage>
        <taxon>Bacteria</taxon>
        <taxon>Pseudomonadati</taxon>
        <taxon>Thermodesulfobacteriota</taxon>
        <taxon>Desulfuromonadia</taxon>
        <taxon>Geobacterales</taxon>
        <taxon>Geobacteraceae</taxon>
        <taxon>Geobacter</taxon>
    </lineage>
</organism>
<dbReference type="PANTHER" id="PTHR30371:SF0">
    <property type="entry name" value="SEC-INDEPENDENT PROTEIN TRANSLOCASE PROTEIN TATC, CHLOROPLASTIC-RELATED"/>
    <property type="match status" value="1"/>
</dbReference>
<evidence type="ECO:0000256" key="3">
    <source>
        <dbReference type="ARBA" id="ARBA00022989"/>
    </source>
</evidence>
<proteinExistence type="inferred from homology"/>
<dbReference type="InterPro" id="IPR002033">
    <property type="entry name" value="TatC"/>
</dbReference>
<comment type="caution">
    <text evidence="6">The sequence shown here is derived from an EMBL/GenBank/DDBJ whole genome shotgun (WGS) entry which is preliminary data.</text>
</comment>
<accession>A0A0C1QWK4</accession>
<dbReference type="NCBIfam" id="TIGR00945">
    <property type="entry name" value="tatC"/>
    <property type="match status" value="1"/>
</dbReference>
<keyword evidence="4 5" id="KW-0472">Membrane</keyword>
<comment type="function">
    <text evidence="5">Part of the twin-arginine translocation (Tat) system that transports large folded proteins containing a characteristic twin-arginine motif in their signal peptide across membranes.</text>
</comment>
<dbReference type="AlphaFoldDB" id="A0A0C1QWK4"/>
<dbReference type="GO" id="GO:0065002">
    <property type="term" value="P:intracellular protein transmembrane transport"/>
    <property type="evidence" value="ECO:0007669"/>
    <property type="project" value="TreeGrafter"/>
</dbReference>
<reference evidence="6 7" key="1">
    <citation type="submission" date="2015-01" db="EMBL/GenBank/DDBJ databases">
        <title>Genome sequence of the anaerobic bacterium Geobacter soli GSS01, a dissimilatory Fe(III) reducer from soil.</title>
        <authorList>
            <person name="Yang G."/>
            <person name="Zhou S."/>
        </authorList>
    </citation>
    <scope>NUCLEOTIDE SEQUENCE [LARGE SCALE GENOMIC DNA]</scope>
    <source>
        <strain evidence="6 7">GSS01</strain>
    </source>
</reference>
<dbReference type="Pfam" id="PF00902">
    <property type="entry name" value="TatC"/>
    <property type="match status" value="1"/>
</dbReference>